<evidence type="ECO:0000313" key="3">
    <source>
        <dbReference type="Proteomes" id="UP000187455"/>
    </source>
</evidence>
<dbReference type="AlphaFoldDB" id="A0A1R0GZI1"/>
<evidence type="ECO:0000313" key="2">
    <source>
        <dbReference type="EMBL" id="OLY82276.1"/>
    </source>
</evidence>
<dbReference type="Proteomes" id="UP000187455">
    <property type="component" value="Unassembled WGS sequence"/>
</dbReference>
<dbReference type="EMBL" id="LSSL01001709">
    <property type="protein sequence ID" value="OLY82276.1"/>
    <property type="molecule type" value="Genomic_DNA"/>
</dbReference>
<keyword evidence="3" id="KW-1185">Reference proteome</keyword>
<gene>
    <name evidence="2" type="ORF">AYI68_g3606</name>
</gene>
<reference evidence="2 3" key="1">
    <citation type="journal article" date="2016" name="Mol. Biol. Evol.">
        <title>Genome-Wide Survey of Gut Fungi (Harpellales) Reveals the First Horizontally Transferred Ubiquitin Gene from a Mosquito Host.</title>
        <authorList>
            <person name="Wang Y."/>
            <person name="White M.M."/>
            <person name="Kvist S."/>
            <person name="Moncalvo J.M."/>
        </authorList>
    </citation>
    <scope>NUCLEOTIDE SEQUENCE [LARGE SCALE GENOMIC DNA]</scope>
    <source>
        <strain evidence="2 3">ALG-7-W6</strain>
    </source>
</reference>
<keyword evidence="1" id="KW-1133">Transmembrane helix</keyword>
<keyword evidence="1" id="KW-0472">Membrane</keyword>
<proteinExistence type="predicted"/>
<keyword evidence="1" id="KW-0812">Transmembrane</keyword>
<accession>A0A1R0GZI1</accession>
<feature type="transmembrane region" description="Helical" evidence="1">
    <location>
        <begin position="54"/>
        <end position="75"/>
    </location>
</feature>
<evidence type="ECO:0000256" key="1">
    <source>
        <dbReference type="SAM" id="Phobius"/>
    </source>
</evidence>
<protein>
    <submittedName>
        <fullName evidence="2">Uncharacterized protein</fullName>
    </submittedName>
</protein>
<sequence>MDKYIDGDLNDACIFQRKGVGVDIKAHLFFYYRFNSGRYKNSNIPLGQYIGFKVAANIICFVLIGLFILDALAGWKINCIAAPSKKTNLNSRWAKSYHFHTANKTLVINCK</sequence>
<comment type="caution">
    <text evidence="2">The sequence shown here is derived from an EMBL/GenBank/DDBJ whole genome shotgun (WGS) entry which is preliminary data.</text>
</comment>
<name>A0A1R0GZI1_9FUNG</name>
<organism evidence="2 3">
    <name type="scientific">Smittium mucronatum</name>
    <dbReference type="NCBI Taxonomy" id="133383"/>
    <lineage>
        <taxon>Eukaryota</taxon>
        <taxon>Fungi</taxon>
        <taxon>Fungi incertae sedis</taxon>
        <taxon>Zoopagomycota</taxon>
        <taxon>Kickxellomycotina</taxon>
        <taxon>Harpellomycetes</taxon>
        <taxon>Harpellales</taxon>
        <taxon>Legeriomycetaceae</taxon>
        <taxon>Smittium</taxon>
    </lineage>
</organism>